<reference evidence="7 8" key="1">
    <citation type="submission" date="2019-02" db="EMBL/GenBank/DDBJ databases">
        <title>Deep-cultivation of Planctomycetes and their phenomic and genomic characterization uncovers novel biology.</title>
        <authorList>
            <person name="Wiegand S."/>
            <person name="Jogler M."/>
            <person name="Boedeker C."/>
            <person name="Pinto D."/>
            <person name="Vollmers J."/>
            <person name="Rivas-Marin E."/>
            <person name="Kohn T."/>
            <person name="Peeters S.H."/>
            <person name="Heuer A."/>
            <person name="Rast P."/>
            <person name="Oberbeckmann S."/>
            <person name="Bunk B."/>
            <person name="Jeske O."/>
            <person name="Meyerdierks A."/>
            <person name="Storesund J.E."/>
            <person name="Kallscheuer N."/>
            <person name="Luecker S."/>
            <person name="Lage O.M."/>
            <person name="Pohl T."/>
            <person name="Merkel B.J."/>
            <person name="Hornburger P."/>
            <person name="Mueller R.-W."/>
            <person name="Bruemmer F."/>
            <person name="Labrenz M."/>
            <person name="Spormann A.M."/>
            <person name="Op den Camp H."/>
            <person name="Overmann J."/>
            <person name="Amann R."/>
            <person name="Jetten M.S.M."/>
            <person name="Mascher T."/>
            <person name="Medema M.H."/>
            <person name="Devos D.P."/>
            <person name="Kaster A.-K."/>
            <person name="Ovreas L."/>
            <person name="Rohde M."/>
            <person name="Galperin M.Y."/>
            <person name="Jogler C."/>
        </authorList>
    </citation>
    <scope>NUCLEOTIDE SEQUENCE [LARGE SCALE GENOMIC DNA]</scope>
    <source>
        <strain evidence="7 8">EC9</strain>
    </source>
</reference>
<accession>A0A517LU21</accession>
<dbReference type="GO" id="GO:0055085">
    <property type="term" value="P:transmembrane transport"/>
    <property type="evidence" value="ECO:0007669"/>
    <property type="project" value="InterPro"/>
</dbReference>
<feature type="transmembrane region" description="Helical" evidence="5">
    <location>
        <begin position="254"/>
        <end position="272"/>
    </location>
</feature>
<dbReference type="OrthoDB" id="9807065at2"/>
<feature type="domain" description="ABC transmembrane type-1" evidence="6">
    <location>
        <begin position="79"/>
        <end position="391"/>
    </location>
</feature>
<name>A0A517LU21_9BACT</name>
<dbReference type="SUPFAM" id="SSF161098">
    <property type="entry name" value="MetI-like"/>
    <property type="match status" value="1"/>
</dbReference>
<dbReference type="KEGG" id="ruv:EC9_02760"/>
<evidence type="ECO:0000256" key="3">
    <source>
        <dbReference type="ARBA" id="ARBA00022989"/>
    </source>
</evidence>
<feature type="transmembrane region" description="Helical" evidence="5">
    <location>
        <begin position="75"/>
        <end position="104"/>
    </location>
</feature>
<comment type="subcellular location">
    <subcellularLocation>
        <location evidence="1 5">Cell membrane</location>
        <topology evidence="1 5">Multi-pass membrane protein</topology>
    </subcellularLocation>
</comment>
<organism evidence="7 8">
    <name type="scientific">Rosistilla ulvae</name>
    <dbReference type="NCBI Taxonomy" id="1930277"/>
    <lineage>
        <taxon>Bacteria</taxon>
        <taxon>Pseudomonadati</taxon>
        <taxon>Planctomycetota</taxon>
        <taxon>Planctomycetia</taxon>
        <taxon>Pirellulales</taxon>
        <taxon>Pirellulaceae</taxon>
        <taxon>Rosistilla</taxon>
    </lineage>
</organism>
<dbReference type="PROSITE" id="PS50928">
    <property type="entry name" value="ABC_TM1"/>
    <property type="match status" value="1"/>
</dbReference>
<gene>
    <name evidence="7" type="primary">pstA_1</name>
    <name evidence="7" type="ORF">EC9_02760</name>
</gene>
<dbReference type="AlphaFoldDB" id="A0A517LU21"/>
<dbReference type="GO" id="GO:0005886">
    <property type="term" value="C:plasma membrane"/>
    <property type="evidence" value="ECO:0007669"/>
    <property type="project" value="UniProtKB-SubCell"/>
</dbReference>
<keyword evidence="2 5" id="KW-0812">Transmembrane</keyword>
<evidence type="ECO:0000256" key="2">
    <source>
        <dbReference type="ARBA" id="ARBA00022692"/>
    </source>
</evidence>
<dbReference type="EMBL" id="CP036261">
    <property type="protein sequence ID" value="QDS86117.1"/>
    <property type="molecule type" value="Genomic_DNA"/>
</dbReference>
<dbReference type="PANTHER" id="PTHR43470:SF5">
    <property type="entry name" value="PHOSPHATE TRANSPORT SYSTEM PERMEASE PROTEIN PSTA"/>
    <property type="match status" value="1"/>
</dbReference>
<evidence type="ECO:0000256" key="4">
    <source>
        <dbReference type="ARBA" id="ARBA00023136"/>
    </source>
</evidence>
<keyword evidence="5" id="KW-0813">Transport</keyword>
<feature type="transmembrane region" description="Helical" evidence="5">
    <location>
        <begin position="374"/>
        <end position="398"/>
    </location>
</feature>
<evidence type="ECO:0000313" key="8">
    <source>
        <dbReference type="Proteomes" id="UP000319557"/>
    </source>
</evidence>
<feature type="transmembrane region" description="Helical" evidence="5">
    <location>
        <begin position="125"/>
        <end position="148"/>
    </location>
</feature>
<dbReference type="InterPro" id="IPR035906">
    <property type="entry name" value="MetI-like_sf"/>
</dbReference>
<evidence type="ECO:0000256" key="5">
    <source>
        <dbReference type="RuleBase" id="RU363032"/>
    </source>
</evidence>
<dbReference type="CDD" id="cd06261">
    <property type="entry name" value="TM_PBP2"/>
    <property type="match status" value="1"/>
</dbReference>
<protein>
    <submittedName>
        <fullName evidence="7">Phosphate transport system permease protein PstA</fullName>
    </submittedName>
</protein>
<keyword evidence="8" id="KW-1185">Reference proteome</keyword>
<dbReference type="Pfam" id="PF00528">
    <property type="entry name" value="BPD_transp_1"/>
    <property type="match status" value="1"/>
</dbReference>
<comment type="similarity">
    <text evidence="5">Belongs to the binding-protein-dependent transport system permease family.</text>
</comment>
<dbReference type="Proteomes" id="UP000319557">
    <property type="component" value="Chromosome"/>
</dbReference>
<keyword evidence="4 5" id="KW-0472">Membrane</keyword>
<dbReference type="RefSeq" id="WP_145341712.1">
    <property type="nucleotide sequence ID" value="NZ_CP036261.1"/>
</dbReference>
<keyword evidence="3 5" id="KW-1133">Transmembrane helix</keyword>
<evidence type="ECO:0000259" key="6">
    <source>
        <dbReference type="PROSITE" id="PS50928"/>
    </source>
</evidence>
<feature type="transmembrane region" description="Helical" evidence="5">
    <location>
        <begin position="303"/>
        <end position="324"/>
    </location>
</feature>
<evidence type="ECO:0000256" key="1">
    <source>
        <dbReference type="ARBA" id="ARBA00004651"/>
    </source>
</evidence>
<dbReference type="InterPro" id="IPR000515">
    <property type="entry name" value="MetI-like"/>
</dbReference>
<sequence>MSQGDYQVPAVDPRRAKNRHTISAIFRVVCMLVAVQAVVILIVLLTTVFVRGVDQLSWDFLTGVHRDDNPDGSGLWPAIIGSIVICLICGAAALPIGIGTAIFLEEFKPRNKALAVLHNLVQLNITNLAGVPSIVYGILGLTAFVYMFGLFGTYEANKAADLEFGAQRYYQVRTAAKTFVWIPVTDKTLRVLKIEEPIAARYPDGGDFTLNVIDRGATKPTDPTVLGQTVYRGSKASIFAKHPWHYLRLPFHKSVLSAGLTLALVVLPIVIISSQESIRAVPDTMRDAGLGLGCTRWQMVRTIVLPASIPGIMTGAILAMSRAVGEAAPLLAVMGGVVGKRNAPENLMDNAAAMPITIYNWARDDNPGFWELSATAIIVLLCLLLTMNSIAILLRYWAEKKFASR</sequence>
<dbReference type="PANTHER" id="PTHR43470">
    <property type="entry name" value="PHOSPHATE TRANSPORT SYSTEM PERMEASE PROTEIN PSTA-RELATED"/>
    <property type="match status" value="1"/>
</dbReference>
<feature type="transmembrane region" description="Helical" evidence="5">
    <location>
        <begin position="24"/>
        <end position="50"/>
    </location>
</feature>
<evidence type="ECO:0000313" key="7">
    <source>
        <dbReference type="EMBL" id="QDS86117.1"/>
    </source>
</evidence>
<dbReference type="Gene3D" id="1.10.3720.10">
    <property type="entry name" value="MetI-like"/>
    <property type="match status" value="1"/>
</dbReference>
<proteinExistence type="inferred from homology"/>